<feature type="region of interest" description="Disordered" evidence="2">
    <location>
        <begin position="92"/>
        <end position="111"/>
    </location>
</feature>
<evidence type="ECO:0000256" key="2">
    <source>
        <dbReference type="SAM" id="MobiDB-lite"/>
    </source>
</evidence>
<gene>
    <name evidence="5" type="primary">jg24628</name>
    <name evidence="5" type="ORF">PAEG_LOCUS6310</name>
</gene>
<dbReference type="Pfam" id="PF18701">
    <property type="entry name" value="DUF5641"/>
    <property type="match status" value="1"/>
</dbReference>
<dbReference type="GO" id="GO:0006508">
    <property type="term" value="P:proteolysis"/>
    <property type="evidence" value="ECO:0007669"/>
    <property type="project" value="InterPro"/>
</dbReference>
<dbReference type="GO" id="GO:0071897">
    <property type="term" value="P:DNA biosynthetic process"/>
    <property type="evidence" value="ECO:0007669"/>
    <property type="project" value="UniProtKB-ARBA"/>
</dbReference>
<evidence type="ECO:0000259" key="3">
    <source>
        <dbReference type="PROSITE" id="PS50175"/>
    </source>
</evidence>
<protein>
    <submittedName>
        <fullName evidence="5">Jg24628 protein</fullName>
    </submittedName>
</protein>
<dbReference type="InterPro" id="IPR021109">
    <property type="entry name" value="Peptidase_aspartic_dom_sf"/>
</dbReference>
<dbReference type="GO" id="GO:0003676">
    <property type="term" value="F:nucleic acid binding"/>
    <property type="evidence" value="ECO:0007669"/>
    <property type="project" value="InterPro"/>
</dbReference>
<evidence type="ECO:0000313" key="5">
    <source>
        <dbReference type="EMBL" id="CAH2218476.1"/>
    </source>
</evidence>
<evidence type="ECO:0000259" key="4">
    <source>
        <dbReference type="PROSITE" id="PS50994"/>
    </source>
</evidence>
<dbReference type="InterPro" id="IPR001995">
    <property type="entry name" value="Peptidase_A2_cat"/>
</dbReference>
<dbReference type="Proteomes" id="UP000838756">
    <property type="component" value="Unassembled WGS sequence"/>
</dbReference>
<dbReference type="EMBL" id="CAKXAJ010019687">
    <property type="protein sequence ID" value="CAH2218476.1"/>
    <property type="molecule type" value="Genomic_DNA"/>
</dbReference>
<dbReference type="GO" id="GO:0015074">
    <property type="term" value="P:DNA integration"/>
    <property type="evidence" value="ECO:0007669"/>
    <property type="project" value="InterPro"/>
</dbReference>
<proteinExistence type="predicted"/>
<keyword evidence="6" id="KW-1185">Reference proteome</keyword>
<feature type="domain" description="Peptidase A2" evidence="3">
    <location>
        <begin position="280"/>
        <end position="317"/>
    </location>
</feature>
<dbReference type="GO" id="GO:0004190">
    <property type="term" value="F:aspartic-type endopeptidase activity"/>
    <property type="evidence" value="ECO:0007669"/>
    <property type="project" value="InterPro"/>
</dbReference>
<dbReference type="InterPro" id="IPR036397">
    <property type="entry name" value="RNaseH_sf"/>
</dbReference>
<dbReference type="SUPFAM" id="SSF53098">
    <property type="entry name" value="Ribonuclease H-like"/>
    <property type="match status" value="1"/>
</dbReference>
<dbReference type="PROSITE" id="PS50175">
    <property type="entry name" value="ASP_PROT_RETROV"/>
    <property type="match status" value="1"/>
</dbReference>
<feature type="domain" description="Integrase catalytic" evidence="4">
    <location>
        <begin position="1244"/>
        <end position="1432"/>
    </location>
</feature>
<dbReference type="InterPro" id="IPR040676">
    <property type="entry name" value="DUF5641"/>
</dbReference>
<dbReference type="Pfam" id="PF13650">
    <property type="entry name" value="Asp_protease_2"/>
    <property type="match status" value="1"/>
</dbReference>
<comment type="caution">
    <text evidence="5">The sequence shown here is derived from an EMBL/GenBank/DDBJ whole genome shotgun (WGS) entry which is preliminary data.</text>
</comment>
<reference evidence="5" key="1">
    <citation type="submission" date="2022-03" db="EMBL/GenBank/DDBJ databases">
        <authorList>
            <person name="Lindestad O."/>
        </authorList>
    </citation>
    <scope>NUCLEOTIDE SEQUENCE</scope>
</reference>
<dbReference type="Gene3D" id="3.30.420.10">
    <property type="entry name" value="Ribonuclease H-like superfamily/Ribonuclease H"/>
    <property type="match status" value="1"/>
</dbReference>
<accession>A0A8S4QUQ2</accession>
<dbReference type="OrthoDB" id="8123403at2759"/>
<dbReference type="PANTHER" id="PTHR47331">
    <property type="entry name" value="PHD-TYPE DOMAIN-CONTAINING PROTEIN"/>
    <property type="match status" value="1"/>
</dbReference>
<organism evidence="5 6">
    <name type="scientific">Pararge aegeria aegeria</name>
    <dbReference type="NCBI Taxonomy" id="348720"/>
    <lineage>
        <taxon>Eukaryota</taxon>
        <taxon>Metazoa</taxon>
        <taxon>Ecdysozoa</taxon>
        <taxon>Arthropoda</taxon>
        <taxon>Hexapoda</taxon>
        <taxon>Insecta</taxon>
        <taxon>Pterygota</taxon>
        <taxon>Neoptera</taxon>
        <taxon>Endopterygota</taxon>
        <taxon>Lepidoptera</taxon>
        <taxon>Glossata</taxon>
        <taxon>Ditrysia</taxon>
        <taxon>Papilionoidea</taxon>
        <taxon>Nymphalidae</taxon>
        <taxon>Satyrinae</taxon>
        <taxon>Satyrini</taxon>
        <taxon>Parargina</taxon>
        <taxon>Pararge</taxon>
    </lineage>
</organism>
<dbReference type="InterPro" id="IPR001584">
    <property type="entry name" value="Integrase_cat-core"/>
</dbReference>
<sequence>MLNFTPLNKDTSANLTLFIETFDHSLKAIQALEIDNLDDYLICHLALRGLDTHTRKLFEESRDQKDIPKFSELVDFVNKQIKVLDHTFPQSSSNVAKTKQGSNNINLKGTQNLSSRQNSKSVLATSRVNRPNDENKLKLICPHCNQNHMIYRCEPFRKLSVDDRIDRVNSLRLCGNCLKSHDKSVCTSTWTCGVCAAPHHFLLHKDMGRASQVNTSAVPIKPPAQPTTSQAQQALVSARSVSDSTATQNVLCSNAENQYGVVLGTTRTHILDISGHYQDFRAVIDSGAQTSFISSECAQRLGLPRKKCPFSISGLGGEYIKNQGMVTCTIKPRRQDRPTLIVDMVVVAKVASEMPNVNFPCDVIKQYTRFNLADPKFYKRARVDILLGNDVVSEIIKSQPLFVNDKIPSVIETVFGSVISGKLIIDSKDQLNGAAQNYFLSITEDESLDKTLRAFWSIEEVPCTPSINPLDQLAEDIFVKEHSREPSGRYIVPLPRVPNHPPLGNSRTAAERRLLLTERRLARTPSLSQAYAAFMREYEALDHMELYVGAAPSKYIIPHHNILRPGSSSTPLRVVFDGSCRSTDNNISLNDILLTGPNLYRDISAIILNFRLFNYCLVCDVCKMYRAIRLKESDRGYQHILYRSSPTEAIKLYELKTVTYGLSCSPFLAIRTLIQLAQDEEERFPLAAQVIREGVYMDDILYSCNTYVEACTMQDQLIGIFESGQFLLKKWTSNNVELLERVPTDHRECPVTFIKDGNECTVKVLGLTWVPLSDNFVFSISKTDPVLTKRSVLKLLASIYDPVGFIAPCTFIAKSIMQELWKLGLGWDDPLPREIGDRWASYIAELPRLAEIPIARHMLLPGQTECELVGFCDASSRGYAACLYVISRNELGNVKVCLVAAKSKVAPVKPLTIPRLELMGAVLLSKLLRFICDNIKRVKITRITALTDATIVLSWLHTEAYKLKTFVCNRVTQITEVVPSYMWRHVNSENNLADVCSRGVSPSQLVAESSRWLQGPDWLYQPPTEWPVSVFIQDHESQPPELKLSQNLFAKQVILDQPETKAEFCERLLNRFSSYTKLQRSIAWILRFRNRIHAPIQSRCLNTEELNAAQEALIRLVQESYFTDEIDRLSKNITFIPSLKKLSPFLDAGGFLRVGGRITYSELPYNSKHPRLLPKDSLFTRLLIEYYHKKYLHVGPRTLQSILSEQYWILSARSIIRSVLSKCKVCFKNKPPLLQPEMAPLPPTRLLPHKVFEHVGVDLGGPFFVKEGLRRNARVSKSYLALFICFSTKAVHLELLSSLTADCFLGCLDRMVSRKGLCQTLYSDQGTNFIAASKHLTEVQRFLRDSEAILDGCAQRQISWKFNVPSAPHMGGLWEAGIKAAKYHLVRCVGDRSLTFEELSTVFCKVEAILNSRPLCPLPASDNPDEFNVLTAGHFLIGKGLTAVPEYNLEEVPVSRLSRWQYIQKSSQLFWKRWSREYLNTLQQRAKWFTSKGNLNVGDLVLIKTDNAPPCHWPLGRIEVLHPGADGIVRCVTLRTQKSRLQRPVNKLSPLPYVD</sequence>
<dbReference type="Gene3D" id="2.40.70.10">
    <property type="entry name" value="Acid Proteases"/>
    <property type="match status" value="1"/>
</dbReference>
<name>A0A8S4QUQ2_9NEOP</name>
<dbReference type="PROSITE" id="PS50994">
    <property type="entry name" value="INTEGRASE"/>
    <property type="match status" value="1"/>
</dbReference>
<dbReference type="InterPro" id="IPR012337">
    <property type="entry name" value="RNaseH-like_sf"/>
</dbReference>
<dbReference type="CDD" id="cd00303">
    <property type="entry name" value="retropepsin_like"/>
    <property type="match status" value="1"/>
</dbReference>
<dbReference type="Pfam" id="PF05380">
    <property type="entry name" value="Peptidase_A17"/>
    <property type="match status" value="1"/>
</dbReference>
<dbReference type="InterPro" id="IPR008042">
    <property type="entry name" value="Retrotrans_Pao"/>
</dbReference>
<evidence type="ECO:0000313" key="6">
    <source>
        <dbReference type="Proteomes" id="UP000838756"/>
    </source>
</evidence>
<dbReference type="SUPFAM" id="SSF50630">
    <property type="entry name" value="Acid proteases"/>
    <property type="match status" value="1"/>
</dbReference>
<keyword evidence="1" id="KW-0378">Hydrolase</keyword>
<dbReference type="PANTHER" id="PTHR47331:SF1">
    <property type="entry name" value="GAG-LIKE PROTEIN"/>
    <property type="match status" value="1"/>
</dbReference>
<dbReference type="GO" id="GO:0042575">
    <property type="term" value="C:DNA polymerase complex"/>
    <property type="evidence" value="ECO:0007669"/>
    <property type="project" value="UniProtKB-ARBA"/>
</dbReference>
<dbReference type="SUPFAM" id="SSF56672">
    <property type="entry name" value="DNA/RNA polymerases"/>
    <property type="match status" value="1"/>
</dbReference>
<dbReference type="Pfam" id="PF17921">
    <property type="entry name" value="Integrase_H2C2"/>
    <property type="match status" value="1"/>
</dbReference>
<dbReference type="InterPro" id="IPR041588">
    <property type="entry name" value="Integrase_H2C2"/>
</dbReference>
<evidence type="ECO:0000256" key="1">
    <source>
        <dbReference type="ARBA" id="ARBA00022801"/>
    </source>
</evidence>
<dbReference type="InterPro" id="IPR043502">
    <property type="entry name" value="DNA/RNA_pol_sf"/>
</dbReference>